<dbReference type="PhylomeDB" id="B8M5M2"/>
<evidence type="ECO:0000256" key="5">
    <source>
        <dbReference type="ARBA" id="ARBA00022840"/>
    </source>
</evidence>
<protein>
    <recommendedName>
        <fullName evidence="8">Mitogen-activated protein kinase kinae kinase bck1</fullName>
        <ecNumber evidence="1">2.7.11.24</ecNumber>
    </recommendedName>
</protein>
<dbReference type="RefSeq" id="XP_002480350.1">
    <property type="nucleotide sequence ID" value="XM_002480305.1"/>
</dbReference>
<dbReference type="InterPro" id="IPR008271">
    <property type="entry name" value="Ser/Thr_kinase_AS"/>
</dbReference>
<feature type="binding site" evidence="9">
    <location>
        <position position="1286"/>
    </location>
    <ligand>
        <name>ATP</name>
        <dbReference type="ChEBI" id="CHEBI:30616"/>
    </ligand>
</feature>
<dbReference type="eggNOG" id="KOG0198">
    <property type="taxonomic scope" value="Eukaryota"/>
</dbReference>
<feature type="compositionally biased region" description="Polar residues" evidence="10">
    <location>
        <begin position="53"/>
        <end position="66"/>
    </location>
</feature>
<feature type="region of interest" description="Disordered" evidence="10">
    <location>
        <begin position="1122"/>
        <end position="1171"/>
    </location>
</feature>
<keyword evidence="3 9" id="KW-0547">Nucleotide-binding</keyword>
<dbReference type="SMART" id="SM00220">
    <property type="entry name" value="S_TKc"/>
    <property type="match status" value="1"/>
</dbReference>
<feature type="compositionally biased region" description="Polar residues" evidence="10">
    <location>
        <begin position="842"/>
        <end position="856"/>
    </location>
</feature>
<keyword evidence="13" id="KW-1185">Reference proteome</keyword>
<feature type="compositionally biased region" description="Pro residues" evidence="10">
    <location>
        <begin position="40"/>
        <end position="51"/>
    </location>
</feature>
<dbReference type="EC" id="2.7.11.24" evidence="1"/>
<evidence type="ECO:0000313" key="13">
    <source>
        <dbReference type="Proteomes" id="UP000001745"/>
    </source>
</evidence>
<dbReference type="PANTHER" id="PTHR48016:SF48">
    <property type="entry name" value="SERINE_THREONINE-PROTEIN KINASE BCK1_SLK1_SSP31"/>
    <property type="match status" value="1"/>
</dbReference>
<comment type="catalytic activity">
    <reaction evidence="7">
        <text>L-seryl-[protein] + ATP = O-phospho-L-seryl-[protein] + ADP + H(+)</text>
        <dbReference type="Rhea" id="RHEA:17989"/>
        <dbReference type="Rhea" id="RHEA-COMP:9863"/>
        <dbReference type="Rhea" id="RHEA-COMP:11604"/>
        <dbReference type="ChEBI" id="CHEBI:15378"/>
        <dbReference type="ChEBI" id="CHEBI:29999"/>
        <dbReference type="ChEBI" id="CHEBI:30616"/>
        <dbReference type="ChEBI" id="CHEBI:83421"/>
        <dbReference type="ChEBI" id="CHEBI:456216"/>
        <dbReference type="EC" id="2.7.11.24"/>
    </reaction>
    <physiologicalReaction direction="left-to-right" evidence="7">
        <dbReference type="Rhea" id="RHEA:17990"/>
    </physiologicalReaction>
</comment>
<feature type="compositionally biased region" description="Polar residues" evidence="10">
    <location>
        <begin position="1156"/>
        <end position="1166"/>
    </location>
</feature>
<feature type="compositionally biased region" description="Low complexity" evidence="10">
    <location>
        <begin position="909"/>
        <end position="936"/>
    </location>
</feature>
<name>B8M5M2_TALSN</name>
<feature type="compositionally biased region" description="Pro residues" evidence="10">
    <location>
        <begin position="67"/>
        <end position="80"/>
    </location>
</feature>
<dbReference type="PROSITE" id="PS00108">
    <property type="entry name" value="PROTEIN_KINASE_ST"/>
    <property type="match status" value="1"/>
</dbReference>
<dbReference type="InterPro" id="IPR050538">
    <property type="entry name" value="MAP_kinase_kinase_kinase"/>
</dbReference>
<dbReference type="InterPro" id="IPR011009">
    <property type="entry name" value="Kinase-like_dom_sf"/>
</dbReference>
<feature type="compositionally biased region" description="Acidic residues" evidence="10">
    <location>
        <begin position="978"/>
        <end position="988"/>
    </location>
</feature>
<dbReference type="OrthoDB" id="266718at2759"/>
<accession>B8M5M2</accession>
<keyword evidence="5 9" id="KW-0067">ATP-binding</keyword>
<feature type="compositionally biased region" description="Polar residues" evidence="10">
    <location>
        <begin position="183"/>
        <end position="207"/>
    </location>
</feature>
<dbReference type="InterPro" id="IPR017441">
    <property type="entry name" value="Protein_kinase_ATP_BS"/>
</dbReference>
<evidence type="ECO:0000256" key="9">
    <source>
        <dbReference type="PROSITE-ProRule" id="PRU10141"/>
    </source>
</evidence>
<dbReference type="OMA" id="MQISPKP"/>
<feature type="region of interest" description="Disordered" evidence="10">
    <location>
        <begin position="315"/>
        <end position="575"/>
    </location>
</feature>
<dbReference type="Pfam" id="PF00069">
    <property type="entry name" value="Pkinase"/>
    <property type="match status" value="1"/>
</dbReference>
<dbReference type="EMBL" id="EQ962654">
    <property type="protein sequence ID" value="EED19916.1"/>
    <property type="molecule type" value="Genomic_DNA"/>
</dbReference>
<keyword evidence="4 12" id="KW-0418">Kinase</keyword>
<dbReference type="FunFam" id="1.10.510.10:FF:000182">
    <property type="entry name" value="MAP kinase kinase kinase mkh1"/>
    <property type="match status" value="1"/>
</dbReference>
<evidence type="ECO:0000313" key="12">
    <source>
        <dbReference type="EMBL" id="EED19916.1"/>
    </source>
</evidence>
<proteinExistence type="predicted"/>
<dbReference type="PROSITE" id="PS50011">
    <property type="entry name" value="PROTEIN_KINASE_DOM"/>
    <property type="match status" value="1"/>
</dbReference>
<dbReference type="Proteomes" id="UP000001745">
    <property type="component" value="Unassembled WGS sequence"/>
</dbReference>
<feature type="region of interest" description="Disordered" evidence="10">
    <location>
        <begin position="140"/>
        <end position="219"/>
    </location>
</feature>
<feature type="compositionally biased region" description="Polar residues" evidence="10">
    <location>
        <begin position="541"/>
        <end position="557"/>
    </location>
</feature>
<evidence type="ECO:0000256" key="3">
    <source>
        <dbReference type="ARBA" id="ARBA00022741"/>
    </source>
</evidence>
<evidence type="ECO:0000256" key="10">
    <source>
        <dbReference type="SAM" id="MobiDB-lite"/>
    </source>
</evidence>
<feature type="compositionally biased region" description="Polar residues" evidence="10">
    <location>
        <begin position="747"/>
        <end position="771"/>
    </location>
</feature>
<sequence>MEQRQQYIPPPPPLSQPNQSHIIPLPPPPPRPSTQQHGLIPPPPPGPPPQSAYPGSNQWPGWRTQNFPPPPPPPPVPHPSLMPANQAYLRQQPTPLSIPILAPPSEGQPLTSATYIPSSETFGPGVGIPPLYENYGHSVATERPRPSATTWDSASSDTSYRRDGSIPPTPSRNLPPSLVLGNVNHNNMSPGPATATLQNPGTEPVRTSSHKHNASGTSFGGVSAGDAAVQWPLERVVSWLARNGFSKDWQETFKSLELQGADFLELGQGSNGRGNLGKMHQVVYPQLAKECQKSGIGWDQARERDEGKRMRKLIRQIHDDGSDVATLTDRRRESQTLPSASTDGGVENSPNLAWDSPFPPFAPTTMENTYSHPAHRPPPPQVNKQNVQARPVTAPSAQKHDVTDSDLAVNQRSEYSRSALSNLDEHRRQSPSTSDGGMFPAPSLKAYEDSPQSGSPAAQHATHVQSGLTSSSTGDLTSRFEHHRGNSTESLTGRGNSTVPRFYENRKQAHDNTRLTPQDTGKDPGKGFFQFFKKKPRYHDSNPSPEDQLLDSPTSPSFMRHNGLNSPFNKSSFNNSDLSLGERPLSSSFSDYERSTARLKSAKQRYVMATLDGWNYRLVDVTDAETAESLRTVICQNLGIADWHNAQIAVTEPGQMEHEDFLDDSVLILSRRARADPLGSLKFYVRCNPSVDSTGLGVSFPDKVASSPISAHYQVHRKPLEDDGVHRGTPHTQGASGSPPLAHHLTAKTSSDQSSPSLHESTFGNTSSGGDSASRHELDVDRKQRTFSRSKQPSELQLHKENYSENGYRSKGVIDFDQRRISPYEDKRHEGLVPQRKPPSAPSESNTLTKVNSLSKRSTDRPRLQTRIQHQSPKYTLIQEEESPETRLAPVITGTSRATDPSYTNSEQSHVSMSGTVTSSSTSSQSTITDTTSNTVRRNPSTASFRPPPLQSRKSFGPEYDFEEANVTFNAPRTPQMEPEESEEDSDDGLFAVPLSTKKDTQSKGKGLSSEVTPLKSQKPSLTVNTSTRSTKGLSVSFKSPNTSDERSAGPSYPSSAVMPADLRSVYEKSGAPFTDDLSSPEDERHDRRDSFARDDIWASRPPVEGVINNLDDFFPNIDLDEPYLEAPGNSPPSSPVNTVMKDKPGSSFPTPPNNPHQGSDQQGPSDPNARYSVAQRNINKAGGLTRMKSIREVARGAQQVHRNRSTAGPTNKKSGDILRRKSTKMFGAKIMQISPKPGSRLSQLNSVPKREQTFRIIRGQLIGKGTYGRVYLGMNADTGEVLAVKQVEVNPRIAGQDKDRVKEMVAAMDQEIDTMQHLEHPNIVQYLGCERGELSISIYLEYISGGSIGSCLRKHGKFEESVVKSLTRQTLMGLSYLHDQGILHRDLKADNILLDLDGTCKISDFGISKKTDNIYGNDASNSMQGSVFWMAPEVVQSQGQGYSAKVDIWSLGCVVLEMFAGRRPWSREEAIGAIFKLGSLSQAPPIPEDVSVNISPAALAFMYDCFTIDTFDRPTADTLLNQHPFCAPDPNFNFEETELYAKIRDVL</sequence>
<dbReference type="PANTHER" id="PTHR48016">
    <property type="entry name" value="MAP KINASE KINASE KINASE SSK2-RELATED-RELATED"/>
    <property type="match status" value="1"/>
</dbReference>
<dbReference type="STRING" id="441959.B8M5M2"/>
<dbReference type="HOGENOM" id="CLU_000961_1_0_1"/>
<evidence type="ECO:0000256" key="4">
    <source>
        <dbReference type="ARBA" id="ARBA00022777"/>
    </source>
</evidence>
<dbReference type="GO" id="GO:0004707">
    <property type="term" value="F:MAP kinase activity"/>
    <property type="evidence" value="ECO:0007669"/>
    <property type="project" value="UniProtKB-EC"/>
</dbReference>
<dbReference type="InterPro" id="IPR000719">
    <property type="entry name" value="Prot_kinase_dom"/>
</dbReference>
<feature type="region of interest" description="Disordered" evidence="10">
    <location>
        <begin position="721"/>
        <end position="804"/>
    </location>
</feature>
<dbReference type="GeneID" id="8107784"/>
<feature type="region of interest" description="Disordered" evidence="10">
    <location>
        <begin position="892"/>
        <end position="1091"/>
    </location>
</feature>
<feature type="compositionally biased region" description="Basic and acidic residues" evidence="10">
    <location>
        <begin position="1082"/>
        <end position="1091"/>
    </location>
</feature>
<dbReference type="PROSITE" id="PS00107">
    <property type="entry name" value="PROTEIN_KINASE_ATP"/>
    <property type="match status" value="1"/>
</dbReference>
<feature type="region of interest" description="Disordered" evidence="10">
    <location>
        <begin position="1"/>
        <end position="118"/>
    </location>
</feature>
<organism evidence="12 13">
    <name type="scientific">Talaromyces stipitatus (strain ATCC 10500 / CBS 375.48 / QM 6759 / NRRL 1006)</name>
    <name type="common">Penicillium stipitatum</name>
    <dbReference type="NCBI Taxonomy" id="441959"/>
    <lineage>
        <taxon>Eukaryota</taxon>
        <taxon>Fungi</taxon>
        <taxon>Dikarya</taxon>
        <taxon>Ascomycota</taxon>
        <taxon>Pezizomycotina</taxon>
        <taxon>Eurotiomycetes</taxon>
        <taxon>Eurotiomycetidae</taxon>
        <taxon>Eurotiales</taxon>
        <taxon>Trichocomaceae</taxon>
        <taxon>Talaromyces</taxon>
        <taxon>Talaromyces sect. Talaromyces</taxon>
    </lineage>
</organism>
<evidence type="ECO:0000256" key="8">
    <source>
        <dbReference type="ARBA" id="ARBA00068103"/>
    </source>
</evidence>
<feature type="domain" description="Protein kinase" evidence="11">
    <location>
        <begin position="1257"/>
        <end position="1527"/>
    </location>
</feature>
<dbReference type="GO" id="GO:0005524">
    <property type="term" value="F:ATP binding"/>
    <property type="evidence" value="ECO:0007669"/>
    <property type="project" value="UniProtKB-UniRule"/>
</dbReference>
<feature type="compositionally biased region" description="Basic and acidic residues" evidence="10">
    <location>
        <begin position="503"/>
        <end position="513"/>
    </location>
</feature>
<feature type="compositionally biased region" description="Polar residues" evidence="10">
    <location>
        <begin position="893"/>
        <end position="908"/>
    </location>
</feature>
<feature type="compositionally biased region" description="Low complexity" evidence="10">
    <location>
        <begin position="466"/>
        <end position="477"/>
    </location>
</feature>
<dbReference type="Gene3D" id="1.10.510.10">
    <property type="entry name" value="Transferase(Phosphotransferase) domain 1"/>
    <property type="match status" value="1"/>
</dbReference>
<reference evidence="13" key="1">
    <citation type="journal article" date="2015" name="Genome Announc.">
        <title>Genome sequence of the AIDS-associated pathogen Penicillium marneffei (ATCC18224) and its near taxonomic relative Talaromyces stipitatus (ATCC10500).</title>
        <authorList>
            <person name="Nierman W.C."/>
            <person name="Fedorova-Abrams N.D."/>
            <person name="Andrianopoulos A."/>
        </authorList>
    </citation>
    <scope>NUCLEOTIDE SEQUENCE [LARGE SCALE GENOMIC DNA]</scope>
    <source>
        <strain evidence="13">ATCC 10500 / CBS 375.48 / QM 6759 / NRRL 1006</strain>
    </source>
</reference>
<feature type="compositionally biased region" description="Polar residues" evidence="10">
    <location>
        <begin position="108"/>
        <end position="118"/>
    </location>
</feature>
<dbReference type="SUPFAM" id="SSF56112">
    <property type="entry name" value="Protein kinase-like (PK-like)"/>
    <property type="match status" value="1"/>
</dbReference>
<comment type="catalytic activity">
    <reaction evidence="6">
        <text>L-threonyl-[protein] + ATP = O-phospho-L-threonyl-[protein] + ADP + H(+)</text>
        <dbReference type="Rhea" id="RHEA:46608"/>
        <dbReference type="Rhea" id="RHEA-COMP:11060"/>
        <dbReference type="Rhea" id="RHEA-COMP:11605"/>
        <dbReference type="ChEBI" id="CHEBI:15378"/>
        <dbReference type="ChEBI" id="CHEBI:30013"/>
        <dbReference type="ChEBI" id="CHEBI:30616"/>
        <dbReference type="ChEBI" id="CHEBI:61977"/>
        <dbReference type="ChEBI" id="CHEBI:456216"/>
        <dbReference type="EC" id="2.7.11.24"/>
    </reaction>
    <physiologicalReaction direction="left-to-right" evidence="6">
        <dbReference type="Rhea" id="RHEA:46609"/>
    </physiologicalReaction>
</comment>
<feature type="compositionally biased region" description="Polar residues" evidence="10">
    <location>
        <begin position="408"/>
        <end position="421"/>
    </location>
</feature>
<feature type="compositionally biased region" description="Polar residues" evidence="10">
    <location>
        <begin position="1010"/>
        <end position="1043"/>
    </location>
</feature>
<evidence type="ECO:0000256" key="7">
    <source>
        <dbReference type="ARBA" id="ARBA00048130"/>
    </source>
</evidence>
<dbReference type="InParanoid" id="B8M5M2"/>
<feature type="region of interest" description="Disordered" evidence="10">
    <location>
        <begin position="1195"/>
        <end position="1217"/>
    </location>
</feature>
<feature type="compositionally biased region" description="Basic and acidic residues" evidence="10">
    <location>
        <begin position="773"/>
        <end position="784"/>
    </location>
</feature>
<evidence type="ECO:0000256" key="2">
    <source>
        <dbReference type="ARBA" id="ARBA00022679"/>
    </source>
</evidence>
<feature type="compositionally biased region" description="Low complexity" evidence="10">
    <location>
        <begin position="565"/>
        <end position="575"/>
    </location>
</feature>
<evidence type="ECO:0000259" key="11">
    <source>
        <dbReference type="PROSITE" id="PS50011"/>
    </source>
</evidence>
<feature type="compositionally biased region" description="Polar residues" evidence="10">
    <location>
        <begin position="487"/>
        <end position="499"/>
    </location>
</feature>
<dbReference type="CDD" id="cd06629">
    <property type="entry name" value="STKc_Bck1_like"/>
    <property type="match status" value="1"/>
</dbReference>
<dbReference type="VEuPathDB" id="FungiDB:TSTA_031750"/>
<evidence type="ECO:0000256" key="6">
    <source>
        <dbReference type="ARBA" id="ARBA00047919"/>
    </source>
</evidence>
<feature type="compositionally biased region" description="Low complexity" evidence="10">
    <location>
        <begin position="147"/>
        <end position="158"/>
    </location>
</feature>
<feature type="region of interest" description="Disordered" evidence="10">
    <location>
        <begin position="824"/>
        <end position="864"/>
    </location>
</feature>
<keyword evidence="2" id="KW-0808">Transferase</keyword>
<evidence type="ECO:0000256" key="1">
    <source>
        <dbReference type="ARBA" id="ARBA00012411"/>
    </source>
</evidence>
<gene>
    <name evidence="12" type="ORF">TSTA_031750</name>
</gene>